<reference evidence="18 19" key="1">
    <citation type="submission" date="2024-04" db="EMBL/GenBank/DDBJ databases">
        <title>Tritrichomonas musculus Genome.</title>
        <authorList>
            <person name="Alves-Ferreira E."/>
            <person name="Grigg M."/>
            <person name="Lorenzi H."/>
            <person name="Galac M."/>
        </authorList>
    </citation>
    <scope>NUCLEOTIDE SEQUENCE [LARGE SCALE GENOMIC DNA]</scope>
    <source>
        <strain evidence="18 19">EAF2021</strain>
    </source>
</reference>
<accession>A0ABR2LAL3</accession>
<keyword evidence="13" id="KW-1015">Disulfide bond</keyword>
<evidence type="ECO:0000256" key="6">
    <source>
        <dbReference type="ARBA" id="ARBA00022729"/>
    </source>
</evidence>
<dbReference type="Gene3D" id="1.10.287.1490">
    <property type="match status" value="1"/>
</dbReference>
<evidence type="ECO:0000313" key="19">
    <source>
        <dbReference type="Proteomes" id="UP001470230"/>
    </source>
</evidence>
<sequence length="779" mass="86326">MENSNLPDDNYDNDDLITLQIGMESIHLYISQLIKYSKRARDEYSFSDISKQLTEDLQKIERQYKLSTENIIFFFQLLEQNFNMNENFVLTFQQCIDLLKITEYLKVRKLSVKINEYLKNHNIDVDFIIQIILHELNSNLNTDDDNRQQFQINPQMEELLTSRIEDTIQNEKFALLPISIIYRIIEKSSKINSDLLFNFIDKSITKYFVLLPFLDTETLSENQLERMIDAYSNSDLEVKKLFNHMNCQLSLIKKLKLHQTELEEKLDKSEKSEAQTESEMKEIKKLLVDSEQERNQLKNELESLTTQITQLQSQLKNNEKEKEMFKGKLNDCEREKEMFKGKLNDCQKEKEMFKGKLNDCQKEKEMFKGKLSDCEKVKRELEIEKEELLKNRCTIFGIITAKVKNVLLINADINLIEKGGTLDTSKSKYIVSTSNTEILGPSAYAKGEPITRINQTTVDFGCKPGTYYVRALVFDNDGKWTEIVSNAVTTNGRSILFCYEGKSSAICLPKGKYKLEVWGAQGGKSTNANGGLGGYSSGFLSLPEQEKLFIVVGGQGQIANSSEGAITNGGFPDGGKTKTCLYENMSEVPGTGGGSTSIRISTDSVYSRVIVAGGGGGGSACHSYINHGGFGGGLNGGNGYYEGKIQSQGGGTQIGSGYGRGTGSTGDAGRFGQGADGNYHSKFASGGAGGGGWYGGGSGGYGSTYCSGGGGGSGWIFTESTHNAWKSGDPTNSSQFKLNNSYYLTNSHTFAGNEEFDAINGTEKEIGHQGNGYAKITPE</sequence>
<dbReference type="InterPro" id="IPR055163">
    <property type="entry name" value="ALK/LTK-like_GRD"/>
</dbReference>
<keyword evidence="19" id="KW-1185">Reference proteome</keyword>
<evidence type="ECO:0000256" key="14">
    <source>
        <dbReference type="ARBA" id="ARBA00023170"/>
    </source>
</evidence>
<keyword evidence="6" id="KW-0732">Signal</keyword>
<dbReference type="Pfam" id="PF12810">
    <property type="entry name" value="ALK_LTK_GRD"/>
    <property type="match status" value="1"/>
</dbReference>
<dbReference type="EMBL" id="JAPFFF010000001">
    <property type="protein sequence ID" value="KAK8900334.1"/>
    <property type="molecule type" value="Genomic_DNA"/>
</dbReference>
<dbReference type="Proteomes" id="UP001470230">
    <property type="component" value="Unassembled WGS sequence"/>
</dbReference>
<evidence type="ECO:0000256" key="3">
    <source>
        <dbReference type="ARBA" id="ARBA00022475"/>
    </source>
</evidence>
<evidence type="ECO:0000256" key="11">
    <source>
        <dbReference type="ARBA" id="ARBA00023136"/>
    </source>
</evidence>
<evidence type="ECO:0000256" key="8">
    <source>
        <dbReference type="ARBA" id="ARBA00022777"/>
    </source>
</evidence>
<keyword evidence="12" id="KW-0829">Tyrosine-protein kinase</keyword>
<proteinExistence type="predicted"/>
<keyword evidence="4" id="KW-0808">Transferase</keyword>
<evidence type="ECO:0000313" key="18">
    <source>
        <dbReference type="EMBL" id="KAK8900334.1"/>
    </source>
</evidence>
<evidence type="ECO:0000256" key="7">
    <source>
        <dbReference type="ARBA" id="ARBA00022741"/>
    </source>
</evidence>
<evidence type="ECO:0000256" key="2">
    <source>
        <dbReference type="ARBA" id="ARBA00011902"/>
    </source>
</evidence>
<evidence type="ECO:0000259" key="17">
    <source>
        <dbReference type="Pfam" id="PF12810"/>
    </source>
</evidence>
<evidence type="ECO:0000256" key="5">
    <source>
        <dbReference type="ARBA" id="ARBA00022692"/>
    </source>
</evidence>
<keyword evidence="9" id="KW-0067">ATP-binding</keyword>
<keyword evidence="3" id="KW-1003">Cell membrane</keyword>
<keyword evidence="14" id="KW-0675">Receptor</keyword>
<organism evidence="18 19">
    <name type="scientific">Tritrichomonas musculus</name>
    <dbReference type="NCBI Taxonomy" id="1915356"/>
    <lineage>
        <taxon>Eukaryota</taxon>
        <taxon>Metamonada</taxon>
        <taxon>Parabasalia</taxon>
        <taxon>Tritrichomonadida</taxon>
        <taxon>Tritrichomonadidae</taxon>
        <taxon>Tritrichomonas</taxon>
    </lineage>
</organism>
<evidence type="ECO:0000256" key="1">
    <source>
        <dbReference type="ARBA" id="ARBA00004251"/>
    </source>
</evidence>
<dbReference type="EC" id="2.7.10.1" evidence="2"/>
<feature type="domain" description="ALK/LTK-like glycine-rich" evidence="17">
    <location>
        <begin position="506"/>
        <end position="777"/>
    </location>
</feature>
<keyword evidence="5" id="KW-0812">Transmembrane</keyword>
<keyword evidence="15" id="KW-0325">Glycoprotein</keyword>
<feature type="coiled-coil region" evidence="16">
    <location>
        <begin position="252"/>
        <end position="391"/>
    </location>
</feature>
<keyword evidence="10" id="KW-1133">Transmembrane helix</keyword>
<evidence type="ECO:0000256" key="4">
    <source>
        <dbReference type="ARBA" id="ARBA00022679"/>
    </source>
</evidence>
<comment type="caution">
    <text evidence="18">The sequence shown here is derived from an EMBL/GenBank/DDBJ whole genome shotgun (WGS) entry which is preliminary data.</text>
</comment>
<evidence type="ECO:0000256" key="10">
    <source>
        <dbReference type="ARBA" id="ARBA00022989"/>
    </source>
</evidence>
<gene>
    <name evidence="18" type="ORF">M9Y10_002659</name>
</gene>
<keyword evidence="7" id="KW-0547">Nucleotide-binding</keyword>
<comment type="subcellular location">
    <subcellularLocation>
        <location evidence="1">Cell membrane</location>
        <topology evidence="1">Single-pass type I membrane protein</topology>
    </subcellularLocation>
</comment>
<evidence type="ECO:0000256" key="16">
    <source>
        <dbReference type="SAM" id="Coils"/>
    </source>
</evidence>
<keyword evidence="11" id="KW-0472">Membrane</keyword>
<protein>
    <recommendedName>
        <fullName evidence="2">receptor protein-tyrosine kinase</fullName>
        <ecNumber evidence="2">2.7.10.1</ecNumber>
    </recommendedName>
</protein>
<keyword evidence="16" id="KW-0175">Coiled coil</keyword>
<evidence type="ECO:0000256" key="9">
    <source>
        <dbReference type="ARBA" id="ARBA00022840"/>
    </source>
</evidence>
<evidence type="ECO:0000256" key="12">
    <source>
        <dbReference type="ARBA" id="ARBA00023137"/>
    </source>
</evidence>
<keyword evidence="8" id="KW-0418">Kinase</keyword>
<evidence type="ECO:0000256" key="15">
    <source>
        <dbReference type="ARBA" id="ARBA00023180"/>
    </source>
</evidence>
<evidence type="ECO:0000256" key="13">
    <source>
        <dbReference type="ARBA" id="ARBA00023157"/>
    </source>
</evidence>
<name>A0ABR2LAL3_9EUKA</name>